<keyword evidence="2" id="KW-1133">Transmembrane helix</keyword>
<organism evidence="3 4">
    <name type="scientific">Crassaminicella thermophila</name>
    <dbReference type="NCBI Taxonomy" id="2599308"/>
    <lineage>
        <taxon>Bacteria</taxon>
        <taxon>Bacillati</taxon>
        <taxon>Bacillota</taxon>
        <taxon>Clostridia</taxon>
        <taxon>Eubacteriales</taxon>
        <taxon>Clostridiaceae</taxon>
        <taxon>Crassaminicella</taxon>
    </lineage>
</organism>
<name>A0A5C0SEN6_CRATE</name>
<keyword evidence="4" id="KW-1185">Reference proteome</keyword>
<feature type="transmembrane region" description="Helical" evidence="2">
    <location>
        <begin position="28"/>
        <end position="44"/>
    </location>
</feature>
<keyword evidence="2" id="KW-0472">Membrane</keyword>
<dbReference type="EMBL" id="CP042243">
    <property type="protein sequence ID" value="QEK12630.1"/>
    <property type="molecule type" value="Genomic_DNA"/>
</dbReference>
<dbReference type="RefSeq" id="WP_148809781.1">
    <property type="nucleotide sequence ID" value="NZ_CP042243.1"/>
</dbReference>
<evidence type="ECO:0000256" key="2">
    <source>
        <dbReference type="SAM" id="Phobius"/>
    </source>
</evidence>
<accession>A0A5C0SEN6</accession>
<dbReference type="Proteomes" id="UP000324646">
    <property type="component" value="Chromosome"/>
</dbReference>
<protein>
    <submittedName>
        <fullName evidence="3">Uncharacterized protein</fullName>
    </submittedName>
</protein>
<dbReference type="KEGG" id="crs:FQB35_09985"/>
<feature type="region of interest" description="Disordered" evidence="1">
    <location>
        <begin position="46"/>
        <end position="73"/>
    </location>
</feature>
<evidence type="ECO:0000313" key="3">
    <source>
        <dbReference type="EMBL" id="QEK12630.1"/>
    </source>
</evidence>
<sequence>MFKKTKTNENDVDSLKSNSKKKPFYKRWWFIIIVILIFVSSISSNDKNPNEQTSKENNTESQIEKVTIQEKEDPTEFKADLTLEVDKQNIIATINTNAPDGTLFETSIINADMNNFKSASEFIAAKDGKATYTFTVADWPTGYIGGISSMRFDLEDHPQPANVIDLYGSKGEKAKGDQIVDAHDGFKYGQIQTVTVAYPSKQAVKEKLDKLFIDTLNSMIEKSNGVIISIQPYLKDKDWSTVAVTVSDSWYSSPEHEKERFAEQIATTIEQLIHNCEQVEKDKSVQVYYFDSYQKELASPKILGGYEIKR</sequence>
<gene>
    <name evidence="3" type="ORF">FQB35_09985</name>
</gene>
<dbReference type="OrthoDB" id="2081756at2"/>
<evidence type="ECO:0000313" key="4">
    <source>
        <dbReference type="Proteomes" id="UP000324646"/>
    </source>
</evidence>
<keyword evidence="2" id="KW-0812">Transmembrane</keyword>
<reference evidence="3 4" key="1">
    <citation type="submission" date="2019-07" db="EMBL/GenBank/DDBJ databases">
        <title>Complete genome of Crassaminicella thermophila SY095.</title>
        <authorList>
            <person name="Li X."/>
        </authorList>
    </citation>
    <scope>NUCLEOTIDE SEQUENCE [LARGE SCALE GENOMIC DNA]</scope>
    <source>
        <strain evidence="3 4">SY095</strain>
    </source>
</reference>
<dbReference type="AlphaFoldDB" id="A0A5C0SEN6"/>
<proteinExistence type="predicted"/>
<evidence type="ECO:0000256" key="1">
    <source>
        <dbReference type="SAM" id="MobiDB-lite"/>
    </source>
</evidence>